<name>A0A1Q8ZRB3_9HYPH</name>
<organism evidence="1 2">
    <name type="scientific">Rhizobium oryziradicis</name>
    <dbReference type="NCBI Taxonomy" id="1867956"/>
    <lineage>
        <taxon>Bacteria</taxon>
        <taxon>Pseudomonadati</taxon>
        <taxon>Pseudomonadota</taxon>
        <taxon>Alphaproteobacteria</taxon>
        <taxon>Hyphomicrobiales</taxon>
        <taxon>Rhizobiaceae</taxon>
        <taxon>Rhizobium/Agrobacterium group</taxon>
        <taxon>Rhizobium</taxon>
    </lineage>
</organism>
<dbReference type="Proteomes" id="UP000186894">
    <property type="component" value="Unassembled WGS sequence"/>
</dbReference>
<gene>
    <name evidence="1" type="ORF">BJF95_08885</name>
</gene>
<dbReference type="STRING" id="1867956.BJF95_08885"/>
<dbReference type="AlphaFoldDB" id="A0A1Q8ZRB3"/>
<keyword evidence="2" id="KW-1185">Reference proteome</keyword>
<proteinExistence type="predicted"/>
<dbReference type="RefSeq" id="WP_075640118.1">
    <property type="nucleotide sequence ID" value="NZ_MKIM01000027.1"/>
</dbReference>
<reference evidence="1 2" key="1">
    <citation type="submission" date="2016-09" db="EMBL/GenBank/DDBJ databases">
        <title>Rhizobium oryziradicis sp. nov., isolated from the root of rice.</title>
        <authorList>
            <person name="Zhao J."/>
            <person name="Zhang X."/>
        </authorList>
    </citation>
    <scope>NUCLEOTIDE SEQUENCE [LARGE SCALE GENOMIC DNA]</scope>
    <source>
        <strain evidence="1 2">N19</strain>
    </source>
</reference>
<dbReference type="EMBL" id="MKIM01000027">
    <property type="protein sequence ID" value="OLP44609.1"/>
    <property type="molecule type" value="Genomic_DNA"/>
</dbReference>
<evidence type="ECO:0000313" key="2">
    <source>
        <dbReference type="Proteomes" id="UP000186894"/>
    </source>
</evidence>
<protein>
    <submittedName>
        <fullName evidence="1">Uncharacterized protein</fullName>
    </submittedName>
</protein>
<accession>A0A1Q8ZRB3</accession>
<sequence length="79" mass="8574">MTKPASIPVGCWPAILRDEHAAAYAGEKTVEAFLSRVGVIWPEPFINSGIGKGRFRAWRKIDLDQVINPVGVSGDPEAL</sequence>
<evidence type="ECO:0000313" key="1">
    <source>
        <dbReference type="EMBL" id="OLP44609.1"/>
    </source>
</evidence>
<comment type="caution">
    <text evidence="1">The sequence shown here is derived from an EMBL/GenBank/DDBJ whole genome shotgun (WGS) entry which is preliminary data.</text>
</comment>